<protein>
    <submittedName>
        <fullName evidence="13">ABC transporter B family member 11-like</fullName>
    </submittedName>
</protein>
<organism evidence="12 13">
    <name type="scientific">Cicer arietinum</name>
    <name type="common">Chickpea</name>
    <name type="synonym">Garbanzo</name>
    <dbReference type="NCBI Taxonomy" id="3827"/>
    <lineage>
        <taxon>Eukaryota</taxon>
        <taxon>Viridiplantae</taxon>
        <taxon>Streptophyta</taxon>
        <taxon>Embryophyta</taxon>
        <taxon>Tracheophyta</taxon>
        <taxon>Spermatophyta</taxon>
        <taxon>Magnoliopsida</taxon>
        <taxon>eudicotyledons</taxon>
        <taxon>Gunneridae</taxon>
        <taxon>Pentapetalae</taxon>
        <taxon>rosids</taxon>
        <taxon>fabids</taxon>
        <taxon>Fabales</taxon>
        <taxon>Fabaceae</taxon>
        <taxon>Papilionoideae</taxon>
        <taxon>50 kb inversion clade</taxon>
        <taxon>NPAAA clade</taxon>
        <taxon>Hologalegina</taxon>
        <taxon>IRL clade</taxon>
        <taxon>Cicereae</taxon>
        <taxon>Cicer</taxon>
    </lineage>
</organism>
<evidence type="ECO:0000256" key="2">
    <source>
        <dbReference type="ARBA" id="ARBA00007577"/>
    </source>
</evidence>
<evidence type="ECO:0000259" key="11">
    <source>
        <dbReference type="PROSITE" id="PS50929"/>
    </source>
</evidence>
<keyword evidence="3" id="KW-0813">Transport</keyword>
<evidence type="ECO:0000256" key="6">
    <source>
        <dbReference type="ARBA" id="ARBA00022989"/>
    </source>
</evidence>
<comment type="similarity">
    <text evidence="2">Belongs to the ABC transporter superfamily. ABCB family. Multidrug resistance exporter (TC 3.A.1.201) subfamily.</text>
</comment>
<evidence type="ECO:0000313" key="13">
    <source>
        <dbReference type="RefSeq" id="XP_027192382.1"/>
    </source>
</evidence>
<dbReference type="Gene3D" id="1.20.1560.10">
    <property type="entry name" value="ABC transporter type 1, transmembrane domain"/>
    <property type="match status" value="1"/>
</dbReference>
<comment type="subcellular location">
    <subcellularLocation>
        <location evidence="1">Membrane</location>
        <topology evidence="1">Multi-pass membrane protein</topology>
    </subcellularLocation>
</comment>
<dbReference type="GO" id="GO:0090374">
    <property type="term" value="P:oligopeptide export from mitochondrion"/>
    <property type="evidence" value="ECO:0007669"/>
    <property type="project" value="TreeGrafter"/>
</dbReference>
<dbReference type="GO" id="GO:0015421">
    <property type="term" value="F:ABC-type oligopeptide transporter activity"/>
    <property type="evidence" value="ECO:0007669"/>
    <property type="project" value="TreeGrafter"/>
</dbReference>
<dbReference type="PANTHER" id="PTHR43394">
    <property type="entry name" value="ATP-DEPENDENT PERMEASE MDL1, MITOCHONDRIAL"/>
    <property type="match status" value="1"/>
</dbReference>
<evidence type="ECO:0000256" key="10">
    <source>
        <dbReference type="SAM" id="Phobius"/>
    </source>
</evidence>
<keyword evidence="7 10" id="KW-0472">Membrane</keyword>
<dbReference type="Proteomes" id="UP000087171">
    <property type="component" value="Chromosome Ca7"/>
</dbReference>
<keyword evidence="8" id="KW-0325">Glycoprotein</keyword>
<feature type="region of interest" description="Disordered" evidence="9">
    <location>
        <begin position="1"/>
        <end position="43"/>
    </location>
</feature>
<evidence type="ECO:0000256" key="7">
    <source>
        <dbReference type="ARBA" id="ARBA00023136"/>
    </source>
</evidence>
<feature type="transmembrane region" description="Helical" evidence="10">
    <location>
        <begin position="64"/>
        <end position="88"/>
    </location>
</feature>
<evidence type="ECO:0000256" key="9">
    <source>
        <dbReference type="SAM" id="MobiDB-lite"/>
    </source>
</evidence>
<dbReference type="SUPFAM" id="SSF90123">
    <property type="entry name" value="ABC transporter transmembrane region"/>
    <property type="match status" value="1"/>
</dbReference>
<reference evidence="12" key="1">
    <citation type="journal article" date="2013" name="Nat. Biotechnol.">
        <title>Draft genome sequence of chickpea (Cicer arietinum) provides a resource for trait improvement.</title>
        <authorList>
            <person name="Varshney R.K."/>
            <person name="Song C."/>
            <person name="Saxena R.K."/>
            <person name="Azam S."/>
            <person name="Yu S."/>
            <person name="Sharpe A.G."/>
            <person name="Cannon S."/>
            <person name="Baek J."/>
            <person name="Rosen B.D."/>
            <person name="Tar'an B."/>
            <person name="Millan T."/>
            <person name="Zhang X."/>
            <person name="Ramsay L.D."/>
            <person name="Iwata A."/>
            <person name="Wang Y."/>
            <person name="Nelson W."/>
            <person name="Farmer A.D."/>
            <person name="Gaur P.M."/>
            <person name="Soderlund C."/>
            <person name="Penmetsa R.V."/>
            <person name="Xu C."/>
            <person name="Bharti A.K."/>
            <person name="He W."/>
            <person name="Winter P."/>
            <person name="Zhao S."/>
            <person name="Hane J.K."/>
            <person name="Carrasquilla-Garcia N."/>
            <person name="Condie J.A."/>
            <person name="Upadhyaya H.D."/>
            <person name="Luo M.C."/>
            <person name="Thudi M."/>
            <person name="Gowda C.L."/>
            <person name="Singh N.P."/>
            <person name="Lichtenzveig J."/>
            <person name="Gali K.K."/>
            <person name="Rubio J."/>
            <person name="Nadarajan N."/>
            <person name="Dolezel J."/>
            <person name="Bansal K.C."/>
            <person name="Xu X."/>
            <person name="Edwards D."/>
            <person name="Zhang G."/>
            <person name="Kahl G."/>
            <person name="Gil J."/>
            <person name="Singh K.B."/>
            <person name="Datta S.K."/>
            <person name="Jackson S.A."/>
            <person name="Wang J."/>
            <person name="Cook D.R."/>
        </authorList>
    </citation>
    <scope>NUCLEOTIDE SEQUENCE [LARGE SCALE GENOMIC DNA]</scope>
    <source>
        <strain evidence="12">cv. CDC Frontier</strain>
    </source>
</reference>
<evidence type="ECO:0000256" key="1">
    <source>
        <dbReference type="ARBA" id="ARBA00004141"/>
    </source>
</evidence>
<feature type="domain" description="ABC transmembrane type-1" evidence="11">
    <location>
        <begin position="68"/>
        <end position="252"/>
    </location>
</feature>
<dbReference type="InterPro" id="IPR011527">
    <property type="entry name" value="ABC1_TM_dom"/>
</dbReference>
<evidence type="ECO:0000256" key="3">
    <source>
        <dbReference type="ARBA" id="ARBA00022448"/>
    </source>
</evidence>
<dbReference type="InterPro" id="IPR039421">
    <property type="entry name" value="Type_1_exporter"/>
</dbReference>
<dbReference type="OrthoDB" id="1429370at2759"/>
<dbReference type="GO" id="GO:0005743">
    <property type="term" value="C:mitochondrial inner membrane"/>
    <property type="evidence" value="ECO:0007669"/>
    <property type="project" value="TreeGrafter"/>
</dbReference>
<proteinExistence type="inferred from homology"/>
<evidence type="ECO:0000256" key="5">
    <source>
        <dbReference type="ARBA" id="ARBA00022737"/>
    </source>
</evidence>
<dbReference type="RefSeq" id="XP_027192382.1">
    <property type="nucleotide sequence ID" value="XM_027336581.1"/>
</dbReference>
<feature type="transmembrane region" description="Helical" evidence="10">
    <location>
        <begin position="115"/>
        <end position="135"/>
    </location>
</feature>
<feature type="transmembrane region" description="Helical" evidence="10">
    <location>
        <begin position="191"/>
        <end position="211"/>
    </location>
</feature>
<sequence length="281" mass="30677">MVSKGSLDGDIGSTTNHQPVHQGPETVQEMPDMNQDSKKNKVKDQSNKTVPFYKLFSFADSWDYLLMFVGTISAVGNGVSMPLIAIIIGDAIDAFGRNVNTKQVVHEVSKVSLKFAFSGAAAFFAAFLQVACWMITGERQAARIRALYLKAILRQDISFFDKETNSGEVVGRMSGDTVLIQEAMGEKVGKFIQYVSSFLGGLVVAFIKGWLLTLVLLSSLPLLVLSGSIMSFVFAKMASRGQAAYSEAATIVDRTSKHKTFVSRTDFSDLNCIFCWTSGCL</sequence>
<feature type="transmembrane region" description="Helical" evidence="10">
    <location>
        <begin position="217"/>
        <end position="235"/>
    </location>
</feature>
<name>A0A3Q7YDK0_CICAR</name>
<evidence type="ECO:0000313" key="12">
    <source>
        <dbReference type="Proteomes" id="UP000087171"/>
    </source>
</evidence>
<keyword evidence="4 10" id="KW-0812">Transmembrane</keyword>
<keyword evidence="12" id="KW-1185">Reference proteome</keyword>
<dbReference type="Pfam" id="PF00664">
    <property type="entry name" value="ABC_membrane"/>
    <property type="match status" value="1"/>
</dbReference>
<dbReference type="InterPro" id="IPR036640">
    <property type="entry name" value="ABC1_TM_sf"/>
</dbReference>
<evidence type="ECO:0000256" key="4">
    <source>
        <dbReference type="ARBA" id="ARBA00022692"/>
    </source>
</evidence>
<gene>
    <name evidence="13" type="primary">LOC113787641</name>
</gene>
<accession>A0A3Q7YDK0</accession>
<dbReference type="PROSITE" id="PS50929">
    <property type="entry name" value="ABC_TM1F"/>
    <property type="match status" value="1"/>
</dbReference>
<keyword evidence="5" id="KW-0677">Repeat</keyword>
<reference evidence="13" key="2">
    <citation type="submission" date="2025-08" db="UniProtKB">
        <authorList>
            <consortium name="RefSeq"/>
        </authorList>
    </citation>
    <scope>IDENTIFICATION</scope>
    <source>
        <tissue evidence="13">Etiolated seedlings</tissue>
    </source>
</reference>
<evidence type="ECO:0000256" key="8">
    <source>
        <dbReference type="ARBA" id="ARBA00023180"/>
    </source>
</evidence>
<keyword evidence="6 10" id="KW-1133">Transmembrane helix</keyword>
<dbReference type="GO" id="GO:0005524">
    <property type="term" value="F:ATP binding"/>
    <property type="evidence" value="ECO:0007669"/>
    <property type="project" value="InterPro"/>
</dbReference>
<dbReference type="PANTHER" id="PTHR43394:SF16">
    <property type="entry name" value="ABC TRANSPORTER B FAMILY MEMBER 4-LIKE ISOFORM X1"/>
    <property type="match status" value="1"/>
</dbReference>
<dbReference type="AlphaFoldDB" id="A0A3Q7YDK0"/>